<sequence>MRKLILAGALAGAVAALGLATALAVENHPQPTAQPRALPAAADVEWGLARNYPGDAGLQSDSSVVFFEDFENSTVADLAQRWSTVNNKDGKVLSFVADGPPGGTGAQSLQMTGTKGLNNGGYLYKTLDPGCDQLYVRFYAKFAPDAPYVHHFVQLGNEFNPPPYPMGFAGSRPNGFDHFTTALDLETNNYEAAPPGAWVLYSYWPEMHSWQTDNGGPDGRPNPYYGNVFGLLQPVQAPRGEWICLELMIKCNSAPDKRDGEEAFWVNGRLIDRWATGTHTGTWFRDKFRLDGVFNTDPKPFEGFMWRKTDALKVNYLWLQYYLEGVYDLRPKDPTITVNGQVARVEFDNVVLATQYIGPIATAADTLKTGWDFDEDGKYGLGDVYRMVKLRLADPQDPRTDYNGDGRESVTDVVGFLLDILRGQVRQG</sequence>
<dbReference type="EMBL" id="MFIX01000170">
    <property type="protein sequence ID" value="OGG02813.1"/>
    <property type="molecule type" value="Genomic_DNA"/>
</dbReference>
<evidence type="ECO:0008006" key="4">
    <source>
        <dbReference type="Google" id="ProtNLM"/>
    </source>
</evidence>
<proteinExistence type="predicted"/>
<organism evidence="2 3">
    <name type="scientific">Candidatus Glassbacteria bacterium RIFCSPLOWO2_12_FULL_58_11</name>
    <dbReference type="NCBI Taxonomy" id="1817867"/>
    <lineage>
        <taxon>Bacteria</taxon>
        <taxon>Candidatus Glassiibacteriota</taxon>
    </lineage>
</organism>
<dbReference type="Proteomes" id="UP000179129">
    <property type="component" value="Unassembled WGS sequence"/>
</dbReference>
<evidence type="ECO:0000313" key="3">
    <source>
        <dbReference type="Proteomes" id="UP000179129"/>
    </source>
</evidence>
<evidence type="ECO:0000256" key="1">
    <source>
        <dbReference type="SAM" id="SignalP"/>
    </source>
</evidence>
<keyword evidence="1" id="KW-0732">Signal</keyword>
<dbReference type="STRING" id="1817867.A3F83_06920"/>
<feature type="chain" id="PRO_5009522631" description="Dockerin domain-containing protein" evidence="1">
    <location>
        <begin position="25"/>
        <end position="428"/>
    </location>
</feature>
<reference evidence="2 3" key="1">
    <citation type="journal article" date="2016" name="Nat. Commun.">
        <title>Thousands of microbial genomes shed light on interconnected biogeochemical processes in an aquifer system.</title>
        <authorList>
            <person name="Anantharaman K."/>
            <person name="Brown C.T."/>
            <person name="Hug L.A."/>
            <person name="Sharon I."/>
            <person name="Castelle C.J."/>
            <person name="Probst A.J."/>
            <person name="Thomas B.C."/>
            <person name="Singh A."/>
            <person name="Wilkins M.J."/>
            <person name="Karaoz U."/>
            <person name="Brodie E.L."/>
            <person name="Williams K.H."/>
            <person name="Hubbard S.S."/>
            <person name="Banfield J.F."/>
        </authorList>
    </citation>
    <scope>NUCLEOTIDE SEQUENCE [LARGE SCALE GENOMIC DNA]</scope>
</reference>
<comment type="caution">
    <text evidence="2">The sequence shown here is derived from an EMBL/GenBank/DDBJ whole genome shotgun (WGS) entry which is preliminary data.</text>
</comment>
<protein>
    <recommendedName>
        <fullName evidence="4">Dockerin domain-containing protein</fullName>
    </recommendedName>
</protein>
<feature type="signal peptide" evidence="1">
    <location>
        <begin position="1"/>
        <end position="24"/>
    </location>
</feature>
<gene>
    <name evidence="2" type="ORF">A3F83_06920</name>
</gene>
<name>A0A1F5YRX0_9BACT</name>
<accession>A0A1F5YRX0</accession>
<dbReference type="Gene3D" id="2.60.120.200">
    <property type="match status" value="1"/>
</dbReference>
<evidence type="ECO:0000313" key="2">
    <source>
        <dbReference type="EMBL" id="OGG02813.1"/>
    </source>
</evidence>
<dbReference type="AlphaFoldDB" id="A0A1F5YRX0"/>